<dbReference type="KEGG" id="csl:COCSUDRAFT_60006"/>
<dbReference type="InterPro" id="IPR011333">
    <property type="entry name" value="SKP1/BTB/POZ_sf"/>
</dbReference>
<dbReference type="PANTHER" id="PTHR22744">
    <property type="entry name" value="HELIX LOOP HELIX PROTEIN 21-RELATED"/>
    <property type="match status" value="1"/>
</dbReference>
<dbReference type="AlphaFoldDB" id="I0YJX8"/>
<dbReference type="CDD" id="cd14733">
    <property type="entry name" value="BACK"/>
    <property type="match status" value="1"/>
</dbReference>
<gene>
    <name evidence="3" type="ORF">COCSUDRAFT_60006</name>
</gene>
<comment type="pathway">
    <text evidence="1">Protein modification; protein ubiquitination.</text>
</comment>
<dbReference type="Proteomes" id="UP000007264">
    <property type="component" value="Unassembled WGS sequence"/>
</dbReference>
<organism evidence="3 4">
    <name type="scientific">Coccomyxa subellipsoidea (strain C-169)</name>
    <name type="common">Green microalga</name>
    <dbReference type="NCBI Taxonomy" id="574566"/>
    <lineage>
        <taxon>Eukaryota</taxon>
        <taxon>Viridiplantae</taxon>
        <taxon>Chlorophyta</taxon>
        <taxon>core chlorophytes</taxon>
        <taxon>Trebouxiophyceae</taxon>
        <taxon>Trebouxiophyceae incertae sedis</taxon>
        <taxon>Coccomyxaceae</taxon>
        <taxon>Coccomyxa</taxon>
        <taxon>Coccomyxa subellipsoidea</taxon>
    </lineage>
</organism>
<dbReference type="OrthoDB" id="6359943at2759"/>
<keyword evidence="4" id="KW-1185">Reference proteome</keyword>
<dbReference type="Gene3D" id="3.30.710.10">
    <property type="entry name" value="Potassium Channel Kv1.1, Chain A"/>
    <property type="match status" value="2"/>
</dbReference>
<proteinExistence type="predicted"/>
<evidence type="ECO:0000313" key="3">
    <source>
        <dbReference type="EMBL" id="EIE18697.1"/>
    </source>
</evidence>
<dbReference type="EMBL" id="AGSI01000022">
    <property type="protein sequence ID" value="EIE18697.1"/>
    <property type="molecule type" value="Genomic_DNA"/>
</dbReference>
<evidence type="ECO:0000256" key="1">
    <source>
        <dbReference type="ARBA" id="ARBA00004906"/>
    </source>
</evidence>
<dbReference type="SMART" id="SM00225">
    <property type="entry name" value="BTB"/>
    <property type="match status" value="1"/>
</dbReference>
<protein>
    <recommendedName>
        <fullName evidence="2">BTB domain-containing protein</fullName>
    </recommendedName>
</protein>
<dbReference type="SUPFAM" id="SSF54695">
    <property type="entry name" value="POZ domain"/>
    <property type="match status" value="2"/>
</dbReference>
<evidence type="ECO:0000259" key="2">
    <source>
        <dbReference type="PROSITE" id="PS50097"/>
    </source>
</evidence>
<reference evidence="3 4" key="1">
    <citation type="journal article" date="2012" name="Genome Biol.">
        <title>The genome of the polar eukaryotic microalga coccomyxa subellipsoidea reveals traits of cold adaptation.</title>
        <authorList>
            <person name="Blanc G."/>
            <person name="Agarkova I."/>
            <person name="Grimwood J."/>
            <person name="Kuo A."/>
            <person name="Brueggeman A."/>
            <person name="Dunigan D."/>
            <person name="Gurnon J."/>
            <person name="Ladunga I."/>
            <person name="Lindquist E."/>
            <person name="Lucas S."/>
            <person name="Pangilinan J."/>
            <person name="Proschold T."/>
            <person name="Salamov A."/>
            <person name="Schmutz J."/>
            <person name="Weeks D."/>
            <person name="Yamada T."/>
            <person name="Claverie J.M."/>
            <person name="Grigoriev I."/>
            <person name="Van Etten J."/>
            <person name="Lomsadze A."/>
            <person name="Borodovsky M."/>
        </authorList>
    </citation>
    <scope>NUCLEOTIDE SEQUENCE [LARGE SCALE GENOMIC DNA]</scope>
    <source>
        <strain evidence="3 4">C-169</strain>
    </source>
</reference>
<evidence type="ECO:0000313" key="4">
    <source>
        <dbReference type="Proteomes" id="UP000007264"/>
    </source>
</evidence>
<sequence>MLEAHFAGDSQKNGPAAIPLPDCSLQEAEAFLCYLYHLPTDVQLNPDSARAIVKLAHKFDVGTALQQCDEFLAHHMKQMPLWDCGRDALEWALFAQQYHLPLLEAEAVHHIVQNFVEAERQEGFNELGQGDQTDVLLVLDTKEELPAHALYLSANSSVFSGMLEEQLTSTAKDKLPVKIPLPDCSLQEAKTFLCYLYRKDAQLTSDSAKYIVKLAHKFDMGVDSNKEILKLALFAHQYHLEKSEEKAVQSIAERLSDMDALEDFDKLNLQLLRRITKVVARKKYY</sequence>
<dbReference type="PROSITE" id="PS50097">
    <property type="entry name" value="BTB"/>
    <property type="match status" value="1"/>
</dbReference>
<feature type="domain" description="BTB" evidence="2">
    <location>
        <begin position="133"/>
        <end position="205"/>
    </location>
</feature>
<dbReference type="CDD" id="cd18186">
    <property type="entry name" value="BTB_POZ_ZBTB_KLHL-like"/>
    <property type="match status" value="1"/>
</dbReference>
<dbReference type="PANTHER" id="PTHR22744:SF14">
    <property type="entry name" value="BTB DOMAIN-CONTAINING PROTEIN-RELATED"/>
    <property type="match status" value="1"/>
</dbReference>
<dbReference type="Pfam" id="PF00651">
    <property type="entry name" value="BTB"/>
    <property type="match status" value="2"/>
</dbReference>
<dbReference type="InterPro" id="IPR000210">
    <property type="entry name" value="BTB/POZ_dom"/>
</dbReference>
<dbReference type="RefSeq" id="XP_005643241.1">
    <property type="nucleotide sequence ID" value="XM_005643184.1"/>
</dbReference>
<accession>I0YJX8</accession>
<comment type="caution">
    <text evidence="3">The sequence shown here is derived from an EMBL/GenBank/DDBJ whole genome shotgun (WGS) entry which is preliminary data.</text>
</comment>
<name>I0YJX8_COCSC</name>
<dbReference type="GeneID" id="17036626"/>